<proteinExistence type="predicted"/>
<reference evidence="1" key="1">
    <citation type="submission" date="2017-07" db="EMBL/GenBank/DDBJ databases">
        <authorList>
            <person name="Mikheyev A."/>
            <person name="Grau M."/>
        </authorList>
    </citation>
    <scope>NUCLEOTIDE SEQUENCE</scope>
    <source>
        <tissue evidence="1">Venom_gland</tissue>
    </source>
</reference>
<accession>A0A2D4JJH4</accession>
<reference evidence="1" key="2">
    <citation type="submission" date="2017-11" db="EMBL/GenBank/DDBJ databases">
        <title>Coralsnake Venomics: Analyses of Venom Gland Transcriptomes and Proteomes of Six Brazilian Taxa.</title>
        <authorList>
            <person name="Aird S.D."/>
            <person name="Jorge da Silva N."/>
            <person name="Qiu L."/>
            <person name="Villar-Briones A."/>
            <person name="Aparecida-Saddi V."/>
            <person name="Campos-Telles M.P."/>
            <person name="Grau M."/>
            <person name="Mikheyev A.S."/>
        </authorList>
    </citation>
    <scope>NUCLEOTIDE SEQUENCE</scope>
    <source>
        <tissue evidence="1">Venom_gland</tissue>
    </source>
</reference>
<evidence type="ECO:0000313" key="1">
    <source>
        <dbReference type="EMBL" id="LAA96570.1"/>
    </source>
</evidence>
<organism evidence="1">
    <name type="scientific">Micrurus lemniscatus lemniscatus</name>
    <dbReference type="NCBI Taxonomy" id="129467"/>
    <lineage>
        <taxon>Eukaryota</taxon>
        <taxon>Metazoa</taxon>
        <taxon>Chordata</taxon>
        <taxon>Craniata</taxon>
        <taxon>Vertebrata</taxon>
        <taxon>Euteleostomi</taxon>
        <taxon>Lepidosauria</taxon>
        <taxon>Squamata</taxon>
        <taxon>Bifurcata</taxon>
        <taxon>Unidentata</taxon>
        <taxon>Episquamata</taxon>
        <taxon>Toxicofera</taxon>
        <taxon>Serpentes</taxon>
        <taxon>Colubroidea</taxon>
        <taxon>Elapidae</taxon>
        <taxon>Elapinae</taxon>
        <taxon>Micrurus</taxon>
    </lineage>
</organism>
<protein>
    <submittedName>
        <fullName evidence="1">Uncharacterized protein</fullName>
    </submittedName>
</protein>
<dbReference type="EMBL" id="IACK01206794">
    <property type="protein sequence ID" value="LAA96570.1"/>
    <property type="molecule type" value="Transcribed_RNA"/>
</dbReference>
<name>A0A2D4JJH4_MICLE</name>
<sequence length="148" mass="16952">MISRGQECWQNEASNVHFVTEVIVNFPSELQKKSTSQSLISLLVCIKQAAVSHNKYHFHFFIPIYSSVSLIVRYLPTYSLFAKNKTKQLEQVIQLNNYVIKNSCIEDSCSVAFEKNGQLDFNLFHREGIADQVTILSALLISMREIFS</sequence>
<dbReference type="AlphaFoldDB" id="A0A2D4JJH4"/>